<gene>
    <name evidence="1" type="ORF">MM415B01469_0019</name>
</gene>
<protein>
    <submittedName>
        <fullName evidence="1">Uncharacterized protein</fullName>
    </submittedName>
</protein>
<name>A0A6M3IM50_9ZZZZ</name>
<dbReference type="AlphaFoldDB" id="A0A6M3IM50"/>
<organism evidence="1">
    <name type="scientific">viral metagenome</name>
    <dbReference type="NCBI Taxonomy" id="1070528"/>
    <lineage>
        <taxon>unclassified sequences</taxon>
        <taxon>metagenomes</taxon>
        <taxon>organismal metagenomes</taxon>
    </lineage>
</organism>
<reference evidence="1" key="1">
    <citation type="submission" date="2020-03" db="EMBL/GenBank/DDBJ databases">
        <title>The deep terrestrial virosphere.</title>
        <authorList>
            <person name="Holmfeldt K."/>
            <person name="Nilsson E."/>
            <person name="Simone D."/>
            <person name="Lopez-Fernandez M."/>
            <person name="Wu X."/>
            <person name="de Brujin I."/>
            <person name="Lundin D."/>
            <person name="Andersson A."/>
            <person name="Bertilsson S."/>
            <person name="Dopson M."/>
        </authorList>
    </citation>
    <scope>NUCLEOTIDE SEQUENCE</scope>
    <source>
        <strain evidence="1">MM415B01469</strain>
    </source>
</reference>
<evidence type="ECO:0000313" key="1">
    <source>
        <dbReference type="EMBL" id="QJA58341.1"/>
    </source>
</evidence>
<proteinExistence type="predicted"/>
<accession>A0A6M3IM50</accession>
<sequence>MCYKARKHLAWFPIDGQLYIPEKFVNPEKQPHYLPIGNVSTVDRLFQDCHKSVCVWILTPDDCRKRIWNNQETAKNMIEAFNSFIYSDCYNGKRPIDIITSIYGLWLGLVMFKENFVWDGKSWRSMNLSV</sequence>
<dbReference type="EMBL" id="MT141318">
    <property type="protein sequence ID" value="QJA58341.1"/>
    <property type="molecule type" value="Genomic_DNA"/>
</dbReference>